<keyword evidence="2" id="KW-1185">Reference proteome</keyword>
<reference evidence="2" key="1">
    <citation type="submission" date="2016-10" db="EMBL/GenBank/DDBJ databases">
        <authorList>
            <person name="Varghese N."/>
            <person name="Submissions S."/>
        </authorList>
    </citation>
    <scope>NUCLEOTIDE SEQUENCE [LARGE SCALE GENOMIC DNA]</scope>
    <source>
        <strain evidence="2">DSM 22703</strain>
    </source>
</reference>
<sequence length="172" mass="19482">MVSFFRLAFVLFLCSCTLDDGQSDSLVPFFYQVEGPGYKFTVDARAYREIDFNRGRAAFCGIDTEIKAISRRSNMLTLEILKPKNCNGTYQLLWDGKWQESNPRSIQIYLISVFPSCSATGEMVSETIAVDLAKVLSPSGQYGQTPFSIYIREQCNARDYHCEGDCDMINRS</sequence>
<accession>A0A1G5Z6P3</accession>
<gene>
    <name evidence="1" type="ORF">SAMN03080617_03316</name>
</gene>
<evidence type="ECO:0000313" key="1">
    <source>
        <dbReference type="EMBL" id="SDA90719.1"/>
    </source>
</evidence>
<dbReference type="OrthoDB" id="1118380at2"/>
<dbReference type="Proteomes" id="UP000198756">
    <property type="component" value="Unassembled WGS sequence"/>
</dbReference>
<dbReference type="EMBL" id="FMXE01000028">
    <property type="protein sequence ID" value="SDA90719.1"/>
    <property type="molecule type" value="Genomic_DNA"/>
</dbReference>
<dbReference type="AlphaFoldDB" id="A0A1G5Z6P3"/>
<name>A0A1G5Z6P3_9BACT</name>
<evidence type="ECO:0000313" key="2">
    <source>
        <dbReference type="Proteomes" id="UP000198756"/>
    </source>
</evidence>
<organism evidence="1 2">
    <name type="scientific">Algoriphagus alkaliphilus</name>
    <dbReference type="NCBI Taxonomy" id="279824"/>
    <lineage>
        <taxon>Bacteria</taxon>
        <taxon>Pseudomonadati</taxon>
        <taxon>Bacteroidota</taxon>
        <taxon>Cytophagia</taxon>
        <taxon>Cytophagales</taxon>
        <taxon>Cyclobacteriaceae</taxon>
        <taxon>Algoriphagus</taxon>
    </lineage>
</organism>
<proteinExistence type="predicted"/>
<dbReference type="RefSeq" id="WP_092732252.1">
    <property type="nucleotide sequence ID" value="NZ_FMXE01000028.1"/>
</dbReference>
<protein>
    <submittedName>
        <fullName evidence="1">Uncharacterized protein</fullName>
    </submittedName>
</protein>
<dbReference type="STRING" id="279824.SAMN03080617_03316"/>